<name>A0A1C2G0Q8_9GAMM</name>
<evidence type="ECO:0000313" key="1">
    <source>
        <dbReference type="EMBL" id="RCN59011.1"/>
    </source>
</evidence>
<reference evidence="1 2" key="1">
    <citation type="submission" date="2018-02" db="EMBL/GenBank/DDBJ databases">
        <title>Insights into the biology of acidophilic members of the Acidiferrobacteraceae family derived from comparative genomic analyses.</title>
        <authorList>
            <person name="Issotta F."/>
            <person name="Thyssen C."/>
            <person name="Mena C."/>
            <person name="Moya A."/>
            <person name="Bellenberg S."/>
            <person name="Sproer C."/>
            <person name="Covarrubias P.C."/>
            <person name="Sand W."/>
            <person name="Quatrini R."/>
            <person name="Vera M."/>
        </authorList>
    </citation>
    <scope>NUCLEOTIDE SEQUENCE [LARGE SCALE GENOMIC DNA]</scope>
    <source>
        <strain evidence="2">m-1</strain>
    </source>
</reference>
<dbReference type="EMBL" id="PSYR01000001">
    <property type="protein sequence ID" value="RCN59011.1"/>
    <property type="molecule type" value="Genomic_DNA"/>
</dbReference>
<protein>
    <submittedName>
        <fullName evidence="1">Uncharacterized protein</fullName>
    </submittedName>
</protein>
<evidence type="ECO:0000313" key="2">
    <source>
        <dbReference type="Proteomes" id="UP000253250"/>
    </source>
</evidence>
<accession>A0A1C2G0Q8</accession>
<organism evidence="1 2">
    <name type="scientific">Acidiferrobacter thiooxydans</name>
    <dbReference type="NCBI Taxonomy" id="163359"/>
    <lineage>
        <taxon>Bacteria</taxon>
        <taxon>Pseudomonadati</taxon>
        <taxon>Pseudomonadota</taxon>
        <taxon>Gammaproteobacteria</taxon>
        <taxon>Acidiferrobacterales</taxon>
        <taxon>Acidiferrobacteraceae</taxon>
        <taxon>Acidiferrobacter</taxon>
    </lineage>
</organism>
<sequence>MGSFALMVVSIRANAAHIEYGLGYNGIYTNNIYRSNTDRQNEYINVFRGLFSYQKHSRRLDTHLDLEAMGRVFTRGTYGNDVLFGVNSLTHYIVLPKMFSLSERDIFTQAPIDPRFVMTPTNLQNTNAFSAGPNFSWYVDPIDAFKVDLRYRNFYYQKEPSTFPQTYSTSNYRWLAETRFVHAFSRTTEASINYVPSIVRYNNTIVNPDYRRQDVFLGIDTRIEGVGVSAQGGRTRIEQTGQTHVLSGTLARIALTDRLGPRSQLLASADRSYGDAGRYALLEAPAPNLIVPIATNPAQIVGGGLYYGRMANLSYEYRRPYGVDRVTAFWQHLRYLTATLSQQLEGSVFNIGYDFSDRLTDSVFGDYVKVHYLDYNANTRDYGGGMRVRYRLSPDLSVSLEGMYDRGISTDSVLSYTEWRAIVGISYLTNPNRMRTDPFVHYTNAIFY</sequence>
<keyword evidence="2" id="KW-1185">Reference proteome</keyword>
<comment type="caution">
    <text evidence="1">The sequence shown here is derived from an EMBL/GenBank/DDBJ whole genome shotgun (WGS) entry which is preliminary data.</text>
</comment>
<gene>
    <name evidence="1" type="ORF">C4900_04505</name>
</gene>
<dbReference type="Proteomes" id="UP000253250">
    <property type="component" value="Unassembled WGS sequence"/>
</dbReference>
<dbReference type="STRING" id="163359.A9R16_13740"/>
<dbReference type="AlphaFoldDB" id="A0A1C2G0Q8"/>
<proteinExistence type="predicted"/>